<feature type="region of interest" description="Disordered" evidence="2">
    <location>
        <begin position="1043"/>
        <end position="1083"/>
    </location>
</feature>
<dbReference type="AlphaFoldDB" id="A0A0D6LZR7"/>
<feature type="compositionally biased region" description="Low complexity" evidence="2">
    <location>
        <begin position="112"/>
        <end position="127"/>
    </location>
</feature>
<dbReference type="EMBL" id="KE124856">
    <property type="protein sequence ID" value="EPB76713.1"/>
    <property type="molecule type" value="Genomic_DNA"/>
</dbReference>
<proteinExistence type="predicted"/>
<dbReference type="SUPFAM" id="SSF50630">
    <property type="entry name" value="Acid proteases"/>
    <property type="match status" value="1"/>
</dbReference>
<feature type="compositionally biased region" description="Polar residues" evidence="2">
    <location>
        <begin position="303"/>
        <end position="312"/>
    </location>
</feature>
<dbReference type="GO" id="GO:0019899">
    <property type="term" value="F:enzyme binding"/>
    <property type="evidence" value="ECO:0007669"/>
    <property type="project" value="UniProtKB-ARBA"/>
</dbReference>
<organism evidence="4 5">
    <name type="scientific">Ancylostoma ceylanicum</name>
    <dbReference type="NCBI Taxonomy" id="53326"/>
    <lineage>
        <taxon>Eukaryota</taxon>
        <taxon>Metazoa</taxon>
        <taxon>Ecdysozoa</taxon>
        <taxon>Nematoda</taxon>
        <taxon>Chromadorea</taxon>
        <taxon>Rhabditida</taxon>
        <taxon>Rhabditina</taxon>
        <taxon>Rhabditomorpha</taxon>
        <taxon>Strongyloidea</taxon>
        <taxon>Ancylostomatidae</taxon>
        <taxon>Ancylostomatinae</taxon>
        <taxon>Ancylostoma</taxon>
    </lineage>
</organism>
<feature type="region of interest" description="Disordered" evidence="2">
    <location>
        <begin position="1"/>
        <end position="74"/>
    </location>
</feature>
<keyword evidence="1" id="KW-0862">Zinc</keyword>
<keyword evidence="1" id="KW-0863">Zinc-finger</keyword>
<evidence type="ECO:0000256" key="1">
    <source>
        <dbReference type="PROSITE-ProRule" id="PRU00047"/>
    </source>
</evidence>
<dbReference type="InterPro" id="IPR021109">
    <property type="entry name" value="Peptidase_aspartic_dom_sf"/>
</dbReference>
<feature type="compositionally biased region" description="Polar residues" evidence="2">
    <location>
        <begin position="356"/>
        <end position="365"/>
    </location>
</feature>
<feature type="region of interest" description="Disordered" evidence="2">
    <location>
        <begin position="89"/>
        <end position="131"/>
    </location>
</feature>
<evidence type="ECO:0000313" key="4">
    <source>
        <dbReference type="EMBL" id="EPB76713.1"/>
    </source>
</evidence>
<sequence>MSSYEDSDATAPVNGTVDVVADENRRPEPLEDWNLIGEQVRNLSSIPSAQAHTVEATTPAPSRSTPVQGEDSQCFDEWRAVRSQLTSLRKKPANDYIQDSRGSHAGRDGPPRGRSQMSRGSSRQSSPESFHDSMIVWEDSDRRDILVNHLEGTAKAVFNSLPQHVQNGTFCAVVDALRLARRNPCEQLKNIREWDQLSKRTGESVVEFCCRMEEVSRRIHPSSEWDFIRGSKLYSCLEHWQNSYHMLAALDAPEGQVYEAVKRVARRLEKLHEDAPRRAADLHTRRKPENSYNKMLGPEIEGNPSTQGNHVRSSPWRKTPFTCFNCGEAGHAAPQCPKKNGSRPTNRFQNKPRWSGRNTSVNPAPSNAVGGITLADEIDGWCRAVQGGENHWDSQPRAVGQPCVCNVEIFGVTTKALIDTGSVISIVPVGLLKIARQNGVDFDAQAAKVGSGNERTLIDASGNPMSFLAELVANVRVQEAGKAPVHLHVQRTQDTTLLLGTNALSELGITINFSTSASDADGLGASPVRDNIVKAANRIVVPPGCVATVKVEGPGHGSCLFWSQTERIESGVCLVKQNKADIPIVNRGSEPWVIQKGEQLGYAEDEKVVCAVQEDGWLAELRQDPNFSSLISAIENERDEEVKLPRHDKTLSSADFIIEGGKLKLLREDGSPVLVVPQSHRRDFTPLSTTGNVRHVDWKCPGQLMHNGQLVQCSLETTVKDVIQNAPLSSFSFSSPYELARNIAVITQSHVPDNWRIARMLDSSYDIVTPSSLGRAIAYYRSHCIHSTLASVIDAGSSINCPSRSHQDPYHLPRLFPQAITFANRNPWTAASWNQLKPRKTLVLLPEGFDETLKCFESEMMTAKVMRTPEDVDPEWFEEELSAVVVFSPASCADALRWRSAWVLFMQAVAQGAELIALPGPQDDDGWGRTIDMMRDLIEETIAQRPSLAPRLRCLLPLKSENNMIDAGFKVLADKMNLVTGRHFTQSAARRFWSATITQHSAFLQLPECKRIRHGSENSAPTARNSVRGRPDFIQHAQYYNRGRGARHEGSGRPRSFSQSRQYPMMDRGDTYRRSCRGRWPRK</sequence>
<evidence type="ECO:0000256" key="2">
    <source>
        <dbReference type="SAM" id="MobiDB-lite"/>
    </source>
</evidence>
<dbReference type="GO" id="GO:0003676">
    <property type="term" value="F:nucleic acid binding"/>
    <property type="evidence" value="ECO:0007669"/>
    <property type="project" value="InterPro"/>
</dbReference>
<evidence type="ECO:0000313" key="5">
    <source>
        <dbReference type="Proteomes" id="UP000054495"/>
    </source>
</evidence>
<reference evidence="4 5" key="1">
    <citation type="submission" date="2013-05" db="EMBL/GenBank/DDBJ databases">
        <title>Draft genome of the parasitic nematode Anyclostoma ceylanicum.</title>
        <authorList>
            <person name="Mitreva M."/>
        </authorList>
    </citation>
    <scope>NUCLEOTIDE SEQUENCE [LARGE SCALE GENOMIC DNA]</scope>
</reference>
<accession>A0A0D6LZR7</accession>
<feature type="compositionally biased region" description="Basic and acidic residues" evidence="2">
    <location>
        <begin position="101"/>
        <end position="111"/>
    </location>
</feature>
<feature type="domain" description="CCHC-type" evidence="3">
    <location>
        <begin position="323"/>
        <end position="338"/>
    </location>
</feature>
<dbReference type="GO" id="GO:0008270">
    <property type="term" value="F:zinc ion binding"/>
    <property type="evidence" value="ECO:0007669"/>
    <property type="project" value="UniProtKB-KW"/>
</dbReference>
<keyword evidence="1" id="KW-0479">Metal-binding</keyword>
<protein>
    <submittedName>
        <fullName evidence="4">Zinc knuckle</fullName>
    </submittedName>
</protein>
<gene>
    <name evidence="4" type="ORF">ANCCEY_04223</name>
</gene>
<dbReference type="SUPFAM" id="SSF57756">
    <property type="entry name" value="Retrovirus zinc finger-like domains"/>
    <property type="match status" value="1"/>
</dbReference>
<evidence type="ECO:0000259" key="3">
    <source>
        <dbReference type="PROSITE" id="PS50158"/>
    </source>
</evidence>
<feature type="region of interest" description="Disordered" evidence="2">
    <location>
        <begin position="289"/>
        <end position="314"/>
    </location>
</feature>
<name>A0A0D6LZR7_9BILA</name>
<dbReference type="Proteomes" id="UP000054495">
    <property type="component" value="Unassembled WGS sequence"/>
</dbReference>
<feature type="compositionally biased region" description="Basic residues" evidence="2">
    <location>
        <begin position="1074"/>
        <end position="1083"/>
    </location>
</feature>
<feature type="compositionally biased region" description="Polar residues" evidence="2">
    <location>
        <begin position="41"/>
        <end position="71"/>
    </location>
</feature>
<feature type="region of interest" description="Disordered" evidence="2">
    <location>
        <begin position="333"/>
        <end position="367"/>
    </location>
</feature>
<dbReference type="InterPro" id="IPR036875">
    <property type="entry name" value="Znf_CCHC_sf"/>
</dbReference>
<dbReference type="Gene3D" id="2.40.70.10">
    <property type="entry name" value="Acid Proteases"/>
    <property type="match status" value="1"/>
</dbReference>
<dbReference type="InterPro" id="IPR001878">
    <property type="entry name" value="Znf_CCHC"/>
</dbReference>
<dbReference type="GO" id="GO:0005737">
    <property type="term" value="C:cytoplasm"/>
    <property type="evidence" value="ECO:0007669"/>
    <property type="project" value="UniProtKB-ARBA"/>
</dbReference>
<keyword evidence="5" id="KW-1185">Reference proteome</keyword>
<dbReference type="PROSITE" id="PS50158">
    <property type="entry name" value="ZF_CCHC"/>
    <property type="match status" value="1"/>
</dbReference>
<dbReference type="Pfam" id="PF00098">
    <property type="entry name" value="zf-CCHC"/>
    <property type="match status" value="1"/>
</dbReference>
<dbReference type="SMART" id="SM00343">
    <property type="entry name" value="ZnF_C2HC"/>
    <property type="match status" value="1"/>
</dbReference>
<dbReference type="Gene3D" id="4.10.60.10">
    <property type="entry name" value="Zinc finger, CCHC-type"/>
    <property type="match status" value="1"/>
</dbReference>